<feature type="binding site" evidence="7">
    <location>
        <position position="44"/>
    </location>
    <ligand>
        <name>L-tryptophan</name>
        <dbReference type="ChEBI" id="CHEBI:57912"/>
    </ligand>
</feature>
<feature type="binding site" evidence="8">
    <location>
        <position position="508"/>
    </location>
    <ligand>
        <name>Mg(2+)</name>
        <dbReference type="ChEBI" id="CHEBI:18420"/>
    </ligand>
</feature>
<protein>
    <recommendedName>
        <fullName evidence="6">Anthranilate synthase component 1</fullName>
        <ecNumber evidence="6">4.1.3.27</ecNumber>
    </recommendedName>
</protein>
<feature type="binding site" evidence="7">
    <location>
        <begin position="493"/>
        <end position="495"/>
    </location>
    <ligand>
        <name>chorismate</name>
        <dbReference type="ChEBI" id="CHEBI:29748"/>
    </ligand>
</feature>
<keyword evidence="12" id="KW-1185">Reference proteome</keyword>
<evidence type="ECO:0000313" key="11">
    <source>
        <dbReference type="EMBL" id="RUO33068.1"/>
    </source>
</evidence>
<dbReference type="Pfam" id="PF04715">
    <property type="entry name" value="Anth_synt_I_N"/>
    <property type="match status" value="1"/>
</dbReference>
<dbReference type="PRINTS" id="PR00095">
    <property type="entry name" value="ANTSNTHASEI"/>
</dbReference>
<dbReference type="EC" id="4.1.3.27" evidence="6"/>
<dbReference type="PANTHER" id="PTHR11236">
    <property type="entry name" value="AMINOBENZOATE/ANTHRANILATE SYNTHASE"/>
    <property type="match status" value="1"/>
</dbReference>
<sequence length="530" mass="58589">MQPAKDIQLGFVEPISIRLDYQAEPLSVLNTLATKDGEHLLLESAEVDSKENLKSLLMVDAALRIRCDGLQVEVSALSDNGMPLLDYLQHQLLEQHGDQFKLQRNGTELSIQCPQAPIHLNEDARLQAPGNLTPLRLLQQLESTRAHPFAVFLGGVFGYDLIASFEDLPAVSAGHNNCPDYQFYFAESLIVMDHQAQRTELIATLIGGDNMAQREERLYQRMGELSARLQRPKPVSPVTSETTATIQATPDRATFARHVETLKESIVAGDIFQVVPSREFKLPCPHALAAYQQLKVENPSPYMFYLKTLDFELFGASPESALKYTAATNQVELYPIAGTRIRGKDKEGNVSADLDSRIELELRNDQKELAEHMMLVDLARNDLARIAVTGSRYVADLLQVDRYSHVMHLVSRVVAQLRPELDALDAYRACMNMGTLTGAPKLSASRLIRQVEQQRRGSYGGAVGYLNGDGDMDTCIVIRSALVRDGMAVVQAGAGVVYDSDPSAETDETENKARAVLNAIRRSQQGGQLT</sequence>
<keyword evidence="6 7" id="KW-0822">Tryptophan biosynthesis</keyword>
<evidence type="ECO:0000256" key="5">
    <source>
        <dbReference type="ARBA" id="ARBA00047683"/>
    </source>
</evidence>
<dbReference type="Gene3D" id="3.60.120.10">
    <property type="entry name" value="Anthranilate synthase"/>
    <property type="match status" value="1"/>
</dbReference>
<evidence type="ECO:0000256" key="3">
    <source>
        <dbReference type="ARBA" id="ARBA00022842"/>
    </source>
</evidence>
<accession>A0A432WH11</accession>
<dbReference type="InterPro" id="IPR005801">
    <property type="entry name" value="ADC_synthase"/>
</dbReference>
<feature type="binding site" evidence="7">
    <location>
        <begin position="301"/>
        <end position="303"/>
    </location>
    <ligand>
        <name>L-tryptophan</name>
        <dbReference type="ChEBI" id="CHEBI:57912"/>
    </ligand>
</feature>
<comment type="catalytic activity">
    <reaction evidence="5 6">
        <text>chorismate + L-glutamine = anthranilate + pyruvate + L-glutamate + H(+)</text>
        <dbReference type="Rhea" id="RHEA:21732"/>
        <dbReference type="ChEBI" id="CHEBI:15361"/>
        <dbReference type="ChEBI" id="CHEBI:15378"/>
        <dbReference type="ChEBI" id="CHEBI:16567"/>
        <dbReference type="ChEBI" id="CHEBI:29748"/>
        <dbReference type="ChEBI" id="CHEBI:29985"/>
        <dbReference type="ChEBI" id="CHEBI:58359"/>
        <dbReference type="EC" id="4.1.3.27"/>
    </reaction>
</comment>
<evidence type="ECO:0000256" key="1">
    <source>
        <dbReference type="ARBA" id="ARBA00009562"/>
    </source>
</evidence>
<dbReference type="InterPro" id="IPR019999">
    <property type="entry name" value="Anth_synth_I-like"/>
</dbReference>
<dbReference type="AlphaFoldDB" id="A0A432WH11"/>
<evidence type="ECO:0000259" key="9">
    <source>
        <dbReference type="Pfam" id="PF00425"/>
    </source>
</evidence>
<feature type="binding site" evidence="7">
    <location>
        <position position="459"/>
    </location>
    <ligand>
        <name>chorismate</name>
        <dbReference type="ChEBI" id="CHEBI:29748"/>
    </ligand>
</feature>
<feature type="domain" description="Chorismate-utilising enzyme C-terminal" evidence="9">
    <location>
        <begin position="252"/>
        <end position="512"/>
    </location>
</feature>
<feature type="binding site" evidence="7">
    <location>
        <begin position="338"/>
        <end position="339"/>
    </location>
    <ligand>
        <name>chorismate</name>
        <dbReference type="ChEBI" id="CHEBI:29748"/>
    </ligand>
</feature>
<dbReference type="InterPro" id="IPR005257">
    <property type="entry name" value="Anth_synth_I_TrpE"/>
</dbReference>
<evidence type="ECO:0000256" key="7">
    <source>
        <dbReference type="PIRSR" id="PIRSR001373-1"/>
    </source>
</evidence>
<dbReference type="Pfam" id="PF00425">
    <property type="entry name" value="Chorismate_bind"/>
    <property type="match status" value="1"/>
</dbReference>
<feature type="domain" description="Anthranilate synthase component I N-terminal" evidence="10">
    <location>
        <begin position="22"/>
        <end position="200"/>
    </location>
</feature>
<keyword evidence="3 8" id="KW-0460">Magnesium</keyword>
<comment type="caution">
    <text evidence="11">The sequence shown here is derived from an EMBL/GenBank/DDBJ whole genome shotgun (WGS) entry which is preliminary data.</text>
</comment>
<dbReference type="SUPFAM" id="SSF56322">
    <property type="entry name" value="ADC synthase"/>
    <property type="match status" value="1"/>
</dbReference>
<evidence type="ECO:0000313" key="12">
    <source>
        <dbReference type="Proteomes" id="UP000287823"/>
    </source>
</evidence>
<keyword evidence="4 6" id="KW-0456">Lyase</keyword>
<dbReference type="RefSeq" id="WP_126798804.1">
    <property type="nucleotide sequence ID" value="NZ_PIPO01000003.1"/>
</dbReference>
<evidence type="ECO:0000256" key="2">
    <source>
        <dbReference type="ARBA" id="ARBA00022723"/>
    </source>
</evidence>
<comment type="pathway">
    <text evidence="6">Amino-acid biosynthesis; L-tryptophan biosynthesis; L-tryptophan from chorismate: step 1/5.</text>
</comment>
<evidence type="ECO:0000256" key="4">
    <source>
        <dbReference type="ARBA" id="ARBA00023239"/>
    </source>
</evidence>
<organism evidence="11 12">
    <name type="scientific">Aliidiomarina soli</name>
    <dbReference type="NCBI Taxonomy" id="1928574"/>
    <lineage>
        <taxon>Bacteria</taxon>
        <taxon>Pseudomonadati</taxon>
        <taxon>Pseudomonadota</taxon>
        <taxon>Gammaproteobacteria</taxon>
        <taxon>Alteromonadales</taxon>
        <taxon>Idiomarinaceae</taxon>
        <taxon>Aliidiomarina</taxon>
    </lineage>
</organism>
<dbReference type="GO" id="GO:0046872">
    <property type="term" value="F:metal ion binding"/>
    <property type="evidence" value="ECO:0007669"/>
    <property type="project" value="UniProtKB-KW"/>
</dbReference>
<dbReference type="PIRSF" id="PIRSF001373">
    <property type="entry name" value="TrpE"/>
    <property type="match status" value="1"/>
</dbReference>
<feature type="binding site" evidence="7">
    <location>
        <position position="479"/>
    </location>
    <ligand>
        <name>chorismate</name>
        <dbReference type="ChEBI" id="CHEBI:29748"/>
    </ligand>
</feature>
<dbReference type="NCBIfam" id="NF010079">
    <property type="entry name" value="PRK13564.1"/>
    <property type="match status" value="1"/>
</dbReference>
<proteinExistence type="inferred from homology"/>
<dbReference type="InterPro" id="IPR015890">
    <property type="entry name" value="Chorismate_C"/>
</dbReference>
<dbReference type="GO" id="GO:0004049">
    <property type="term" value="F:anthranilate synthase activity"/>
    <property type="evidence" value="ECO:0007669"/>
    <property type="project" value="UniProtKB-EC"/>
</dbReference>
<comment type="similarity">
    <text evidence="1 6">Belongs to the anthranilate synthase component I family.</text>
</comment>
<keyword evidence="6" id="KW-0057">Aromatic amino acid biosynthesis</keyword>
<dbReference type="NCBIfam" id="TIGR00565">
    <property type="entry name" value="trpE_proteo"/>
    <property type="match status" value="1"/>
</dbReference>
<dbReference type="GO" id="GO:0000162">
    <property type="term" value="P:L-tryptophan biosynthetic process"/>
    <property type="evidence" value="ECO:0007669"/>
    <property type="project" value="UniProtKB-UniPathway"/>
</dbReference>
<evidence type="ECO:0000256" key="6">
    <source>
        <dbReference type="PIRNR" id="PIRNR001373"/>
    </source>
</evidence>
<evidence type="ECO:0000256" key="8">
    <source>
        <dbReference type="PIRSR" id="PIRSR001373-2"/>
    </source>
</evidence>
<keyword evidence="2 8" id="KW-0479">Metal-binding</keyword>
<feature type="binding site" evidence="8">
    <location>
        <position position="371"/>
    </location>
    <ligand>
        <name>Mg(2+)</name>
        <dbReference type="ChEBI" id="CHEBI:18420"/>
    </ligand>
</feature>
<gene>
    <name evidence="11" type="ORF">CWE14_07490</name>
</gene>
<dbReference type="UniPathway" id="UPA00035">
    <property type="reaction ID" value="UER00040"/>
</dbReference>
<keyword evidence="6 7" id="KW-0028">Amino-acid biosynthesis</keyword>
<dbReference type="EMBL" id="PIPO01000003">
    <property type="protein sequence ID" value="RUO33068.1"/>
    <property type="molecule type" value="Genomic_DNA"/>
</dbReference>
<comment type="cofactor">
    <cofactor evidence="8">
        <name>Mg(2+)</name>
        <dbReference type="ChEBI" id="CHEBI:18420"/>
    </cofactor>
    <text evidence="8">Binds 1 Mg(2+) ion per subunit.</text>
</comment>
<reference evidence="11 12" key="1">
    <citation type="journal article" date="2011" name="Front. Microbiol.">
        <title>Genomic signatures of strain selection and enhancement in Bacillus atrophaeus var. globigii, a historical biowarfare simulant.</title>
        <authorList>
            <person name="Gibbons H.S."/>
            <person name="Broomall S.M."/>
            <person name="McNew L.A."/>
            <person name="Daligault H."/>
            <person name="Chapman C."/>
            <person name="Bruce D."/>
            <person name="Karavis M."/>
            <person name="Krepps M."/>
            <person name="McGregor P.A."/>
            <person name="Hong C."/>
            <person name="Park K.H."/>
            <person name="Akmal A."/>
            <person name="Feldman A."/>
            <person name="Lin J.S."/>
            <person name="Chang W.E."/>
            <person name="Higgs B.W."/>
            <person name="Demirev P."/>
            <person name="Lindquist J."/>
            <person name="Liem A."/>
            <person name="Fochler E."/>
            <person name="Read T.D."/>
            <person name="Tapia R."/>
            <person name="Johnson S."/>
            <person name="Bishop-Lilly K.A."/>
            <person name="Detter C."/>
            <person name="Han C."/>
            <person name="Sozhamannan S."/>
            <person name="Rosenzweig C.N."/>
            <person name="Skowronski E.W."/>
        </authorList>
    </citation>
    <scope>NUCLEOTIDE SEQUENCE [LARGE SCALE GENOMIC DNA]</scope>
    <source>
        <strain evidence="11 12">Y4G10-17</strain>
    </source>
</reference>
<dbReference type="PANTHER" id="PTHR11236:SF49">
    <property type="entry name" value="ANTHRANILATE SYNTHASE COMPONENT 1"/>
    <property type="match status" value="1"/>
</dbReference>
<dbReference type="InterPro" id="IPR006805">
    <property type="entry name" value="Anth_synth_I_N"/>
</dbReference>
<dbReference type="Proteomes" id="UP000287823">
    <property type="component" value="Unassembled WGS sequence"/>
</dbReference>
<name>A0A432WH11_9GAMM</name>
<evidence type="ECO:0000259" key="10">
    <source>
        <dbReference type="Pfam" id="PF04715"/>
    </source>
</evidence>